<reference evidence="14" key="1">
    <citation type="submission" date="2025-08" db="UniProtKB">
        <authorList>
            <consortium name="RefSeq"/>
        </authorList>
    </citation>
    <scope>IDENTIFICATION</scope>
</reference>
<evidence type="ECO:0000259" key="12">
    <source>
        <dbReference type="PROSITE" id="PS51843"/>
    </source>
</evidence>
<name>A0ABM1E4W1_PRICU</name>
<accession>A0ABM1E4W1</accession>
<feature type="compositionally biased region" description="Low complexity" evidence="10">
    <location>
        <begin position="76"/>
        <end position="85"/>
    </location>
</feature>
<feature type="region of interest" description="Disordered" evidence="10">
    <location>
        <begin position="1"/>
        <end position="21"/>
    </location>
</feature>
<dbReference type="InterPro" id="IPR035500">
    <property type="entry name" value="NHR-like_dom_sf"/>
</dbReference>
<dbReference type="PROSITE" id="PS51843">
    <property type="entry name" value="NR_LBD"/>
    <property type="match status" value="1"/>
</dbReference>
<evidence type="ECO:0000256" key="3">
    <source>
        <dbReference type="ARBA" id="ARBA00022833"/>
    </source>
</evidence>
<organism evidence="13 14">
    <name type="scientific">Priapulus caudatus</name>
    <name type="common">Priapulid worm</name>
    <dbReference type="NCBI Taxonomy" id="37621"/>
    <lineage>
        <taxon>Eukaryota</taxon>
        <taxon>Metazoa</taxon>
        <taxon>Ecdysozoa</taxon>
        <taxon>Scalidophora</taxon>
        <taxon>Priapulida</taxon>
        <taxon>Priapulimorpha</taxon>
        <taxon>Priapulimorphida</taxon>
        <taxon>Priapulidae</taxon>
        <taxon>Priapulus</taxon>
    </lineage>
</organism>
<dbReference type="GeneID" id="106808856"/>
<keyword evidence="8 9" id="KW-0539">Nucleus</keyword>
<evidence type="ECO:0000256" key="5">
    <source>
        <dbReference type="ARBA" id="ARBA00023125"/>
    </source>
</evidence>
<dbReference type="InterPro" id="IPR001628">
    <property type="entry name" value="Znf_hrmn_rcpt"/>
</dbReference>
<comment type="similarity">
    <text evidence="9">Belongs to the nuclear hormone receptor family.</text>
</comment>
<dbReference type="InterPro" id="IPR001723">
    <property type="entry name" value="Nuclear_hrmn_rcpt"/>
</dbReference>
<evidence type="ECO:0000256" key="4">
    <source>
        <dbReference type="ARBA" id="ARBA00023015"/>
    </source>
</evidence>
<dbReference type="PANTHER" id="PTHR48092">
    <property type="entry name" value="KNIRPS-RELATED PROTEIN-RELATED"/>
    <property type="match status" value="1"/>
</dbReference>
<dbReference type="Pfam" id="PF00105">
    <property type="entry name" value="zf-C4"/>
    <property type="match status" value="1"/>
</dbReference>
<proteinExistence type="inferred from homology"/>
<dbReference type="Pfam" id="PF00104">
    <property type="entry name" value="Hormone_recep"/>
    <property type="match status" value="1"/>
</dbReference>
<dbReference type="InterPro" id="IPR050200">
    <property type="entry name" value="Nuclear_hormone_rcpt_NR3"/>
</dbReference>
<dbReference type="PRINTS" id="PR00047">
    <property type="entry name" value="STROIDFINGER"/>
</dbReference>
<evidence type="ECO:0000259" key="11">
    <source>
        <dbReference type="PROSITE" id="PS51030"/>
    </source>
</evidence>
<dbReference type="Gene3D" id="1.10.565.10">
    <property type="entry name" value="Retinoid X Receptor"/>
    <property type="match status" value="1"/>
</dbReference>
<keyword evidence="3 9" id="KW-0862">Zinc</keyword>
<dbReference type="InterPro" id="IPR013088">
    <property type="entry name" value="Znf_NHR/GATA"/>
</dbReference>
<evidence type="ECO:0000256" key="10">
    <source>
        <dbReference type="SAM" id="MobiDB-lite"/>
    </source>
</evidence>
<dbReference type="Proteomes" id="UP000695022">
    <property type="component" value="Unplaced"/>
</dbReference>
<dbReference type="SMART" id="SM00430">
    <property type="entry name" value="HOLI"/>
    <property type="match status" value="1"/>
</dbReference>
<keyword evidence="7 9" id="KW-0675">Receptor</keyword>
<keyword evidence="5 9" id="KW-0238">DNA-binding</keyword>
<feature type="domain" description="NR LBD" evidence="12">
    <location>
        <begin position="229"/>
        <end position="449"/>
    </location>
</feature>
<evidence type="ECO:0000256" key="2">
    <source>
        <dbReference type="ARBA" id="ARBA00022771"/>
    </source>
</evidence>
<dbReference type="SUPFAM" id="SSF57716">
    <property type="entry name" value="Glucocorticoid receptor-like (DNA-binding domain)"/>
    <property type="match status" value="1"/>
</dbReference>
<evidence type="ECO:0000313" key="13">
    <source>
        <dbReference type="Proteomes" id="UP000695022"/>
    </source>
</evidence>
<evidence type="ECO:0000256" key="9">
    <source>
        <dbReference type="RuleBase" id="RU004334"/>
    </source>
</evidence>
<evidence type="ECO:0000256" key="6">
    <source>
        <dbReference type="ARBA" id="ARBA00023163"/>
    </source>
</evidence>
<dbReference type="SMART" id="SM00399">
    <property type="entry name" value="ZnF_C4"/>
    <property type="match status" value="1"/>
</dbReference>
<feature type="compositionally biased region" description="Low complexity" evidence="10">
    <location>
        <begin position="50"/>
        <end position="61"/>
    </location>
</feature>
<sequence length="449" mass="50257">MNPPTISPPMDNGNMSFPPYFQPPMTPEKMFMMDFNEMLRAAFSCSSQTSAGTGSGSARHSGGPDERRNDGTGFHDASSVSSDASSSGCRIELCRICGDRATGFHYSVYSCEGCKGFFKRTVQRGLVYTCKEGSRMCVINKYTRNACQYCRFQKCADTGMRRDAVREDRTPGGRHVHQMKGKRPNLTETIAVIDNQSNMPAMETQTPMEADQEQEVYVCANVQSYELLQENEVMQSLVDAGPNLIPAPEGDYVPGEVTAEQVMLAGYSELRMIIKWSRKIPGFNELLLDDQMTLLKSSFVEINVFRLAFRSMDCEEGYLMWCKGCVLSATESTRLMWGRELVSLASEFIARLRELELDVPEFAALSAVVLCCPDAVGLKEKECVSTLQRRFLEGLRIYMTKRSGSLRYGKLLLRLPLLRTLSNKGLEKYHNALQDGIIPVDQLASEMTD</sequence>
<dbReference type="RefSeq" id="XP_014667232.1">
    <property type="nucleotide sequence ID" value="XM_014811746.1"/>
</dbReference>
<protein>
    <submittedName>
        <fullName evidence="14">Retinoic acid receptor RXR-alpha-B-like</fullName>
    </submittedName>
</protein>
<feature type="domain" description="Nuclear receptor" evidence="11">
    <location>
        <begin position="91"/>
        <end position="167"/>
    </location>
</feature>
<dbReference type="CDD" id="cd06961">
    <property type="entry name" value="NR_DBD_TR"/>
    <property type="match status" value="1"/>
</dbReference>
<evidence type="ECO:0000256" key="7">
    <source>
        <dbReference type="ARBA" id="ARBA00023170"/>
    </source>
</evidence>
<dbReference type="InterPro" id="IPR000536">
    <property type="entry name" value="Nucl_hrmn_rcpt_lig-bd"/>
</dbReference>
<dbReference type="SUPFAM" id="SSF48508">
    <property type="entry name" value="Nuclear receptor ligand-binding domain"/>
    <property type="match status" value="1"/>
</dbReference>
<keyword evidence="2 9" id="KW-0863">Zinc-finger</keyword>
<dbReference type="PROSITE" id="PS51030">
    <property type="entry name" value="NUCLEAR_REC_DBD_2"/>
    <property type="match status" value="1"/>
</dbReference>
<keyword evidence="6 9" id="KW-0804">Transcription</keyword>
<comment type="subcellular location">
    <subcellularLocation>
        <location evidence="9">Nucleus</location>
    </subcellularLocation>
</comment>
<gene>
    <name evidence="14" type="primary">LOC106808856</name>
</gene>
<dbReference type="Gene3D" id="3.30.50.10">
    <property type="entry name" value="Erythroid Transcription Factor GATA-1, subunit A"/>
    <property type="match status" value="1"/>
</dbReference>
<dbReference type="PRINTS" id="PR00398">
    <property type="entry name" value="STRDHORMONER"/>
</dbReference>
<keyword evidence="13" id="KW-1185">Reference proteome</keyword>
<keyword evidence="4 9" id="KW-0805">Transcription regulation</keyword>
<feature type="region of interest" description="Disordered" evidence="10">
    <location>
        <begin position="50"/>
        <end position="85"/>
    </location>
</feature>
<dbReference type="PROSITE" id="PS00031">
    <property type="entry name" value="NUCLEAR_REC_DBD_1"/>
    <property type="match status" value="1"/>
</dbReference>
<evidence type="ECO:0000256" key="8">
    <source>
        <dbReference type="ARBA" id="ARBA00023242"/>
    </source>
</evidence>
<keyword evidence="1 9" id="KW-0479">Metal-binding</keyword>
<evidence type="ECO:0000256" key="1">
    <source>
        <dbReference type="ARBA" id="ARBA00022723"/>
    </source>
</evidence>
<evidence type="ECO:0000313" key="14">
    <source>
        <dbReference type="RefSeq" id="XP_014667232.1"/>
    </source>
</evidence>